<protein>
    <submittedName>
        <fullName evidence="1">Uncharacterized protein</fullName>
    </submittedName>
</protein>
<comment type="caution">
    <text evidence="1">The sequence shown here is derived from an EMBL/GenBank/DDBJ whole genome shotgun (WGS) entry which is preliminary data.</text>
</comment>
<gene>
    <name evidence="1" type="ORF">HanXRQr2_Chr13g0585431</name>
</gene>
<sequence>MNSNNHLPKNMITAIQTTKNSYSKLLLTDLLYGFHLFQNVRNKVFRCRQPCCSYQLLPPLVNAG</sequence>
<organism evidence="1 2">
    <name type="scientific">Helianthus annuus</name>
    <name type="common">Common sunflower</name>
    <dbReference type="NCBI Taxonomy" id="4232"/>
    <lineage>
        <taxon>Eukaryota</taxon>
        <taxon>Viridiplantae</taxon>
        <taxon>Streptophyta</taxon>
        <taxon>Embryophyta</taxon>
        <taxon>Tracheophyta</taxon>
        <taxon>Spermatophyta</taxon>
        <taxon>Magnoliopsida</taxon>
        <taxon>eudicotyledons</taxon>
        <taxon>Gunneridae</taxon>
        <taxon>Pentapetalae</taxon>
        <taxon>asterids</taxon>
        <taxon>campanulids</taxon>
        <taxon>Asterales</taxon>
        <taxon>Asteraceae</taxon>
        <taxon>Asteroideae</taxon>
        <taxon>Heliantheae alliance</taxon>
        <taxon>Heliantheae</taxon>
        <taxon>Helianthus</taxon>
    </lineage>
</organism>
<evidence type="ECO:0000313" key="1">
    <source>
        <dbReference type="EMBL" id="KAF5773149.1"/>
    </source>
</evidence>
<name>A0A9K3EJ08_HELAN</name>
<accession>A0A9K3EJ08</accession>
<proteinExistence type="predicted"/>
<dbReference type="AlphaFoldDB" id="A0A9K3EJ08"/>
<dbReference type="Gramene" id="mRNA:HanXRQr2_Chr13g0585431">
    <property type="protein sequence ID" value="mRNA:HanXRQr2_Chr13g0585431"/>
    <property type="gene ID" value="HanXRQr2_Chr13g0585431"/>
</dbReference>
<keyword evidence="2" id="KW-1185">Reference proteome</keyword>
<evidence type="ECO:0000313" key="2">
    <source>
        <dbReference type="Proteomes" id="UP000215914"/>
    </source>
</evidence>
<reference evidence="1" key="1">
    <citation type="journal article" date="2017" name="Nature">
        <title>The sunflower genome provides insights into oil metabolism, flowering and Asterid evolution.</title>
        <authorList>
            <person name="Badouin H."/>
            <person name="Gouzy J."/>
            <person name="Grassa C.J."/>
            <person name="Murat F."/>
            <person name="Staton S.E."/>
            <person name="Cottret L."/>
            <person name="Lelandais-Briere C."/>
            <person name="Owens G.L."/>
            <person name="Carrere S."/>
            <person name="Mayjonade B."/>
            <person name="Legrand L."/>
            <person name="Gill N."/>
            <person name="Kane N.C."/>
            <person name="Bowers J.E."/>
            <person name="Hubner S."/>
            <person name="Bellec A."/>
            <person name="Berard A."/>
            <person name="Berges H."/>
            <person name="Blanchet N."/>
            <person name="Boniface M.C."/>
            <person name="Brunel D."/>
            <person name="Catrice O."/>
            <person name="Chaidir N."/>
            <person name="Claudel C."/>
            <person name="Donnadieu C."/>
            <person name="Faraut T."/>
            <person name="Fievet G."/>
            <person name="Helmstetter N."/>
            <person name="King M."/>
            <person name="Knapp S.J."/>
            <person name="Lai Z."/>
            <person name="Le Paslier M.C."/>
            <person name="Lippi Y."/>
            <person name="Lorenzon L."/>
            <person name="Mandel J.R."/>
            <person name="Marage G."/>
            <person name="Marchand G."/>
            <person name="Marquand E."/>
            <person name="Bret-Mestries E."/>
            <person name="Morien E."/>
            <person name="Nambeesan S."/>
            <person name="Nguyen T."/>
            <person name="Pegot-Espagnet P."/>
            <person name="Pouilly N."/>
            <person name="Raftis F."/>
            <person name="Sallet E."/>
            <person name="Schiex T."/>
            <person name="Thomas J."/>
            <person name="Vandecasteele C."/>
            <person name="Vares D."/>
            <person name="Vear F."/>
            <person name="Vautrin S."/>
            <person name="Crespi M."/>
            <person name="Mangin B."/>
            <person name="Burke J.M."/>
            <person name="Salse J."/>
            <person name="Munos S."/>
            <person name="Vincourt P."/>
            <person name="Rieseberg L.H."/>
            <person name="Langlade N.B."/>
        </authorList>
    </citation>
    <scope>NUCLEOTIDE SEQUENCE</scope>
    <source>
        <tissue evidence="1">Leaves</tissue>
    </source>
</reference>
<dbReference type="Proteomes" id="UP000215914">
    <property type="component" value="Unassembled WGS sequence"/>
</dbReference>
<dbReference type="EMBL" id="MNCJ02000328">
    <property type="protein sequence ID" value="KAF5773149.1"/>
    <property type="molecule type" value="Genomic_DNA"/>
</dbReference>
<reference evidence="1" key="2">
    <citation type="submission" date="2020-06" db="EMBL/GenBank/DDBJ databases">
        <title>Helianthus annuus Genome sequencing and assembly Release 2.</title>
        <authorList>
            <person name="Gouzy J."/>
            <person name="Langlade N."/>
            <person name="Munos S."/>
        </authorList>
    </citation>
    <scope>NUCLEOTIDE SEQUENCE</scope>
    <source>
        <tissue evidence="1">Leaves</tissue>
    </source>
</reference>